<dbReference type="PANTHER" id="PTHR48063:SF106">
    <property type="entry name" value="LEUCINE-RICH REPEAT DOMAIN, L DOMAIN-LIKE PROTEIN-RELATED"/>
    <property type="match status" value="1"/>
</dbReference>
<keyword evidence="5 11" id="KW-0812">Transmembrane</keyword>
<dbReference type="GO" id="GO:0051707">
    <property type="term" value="P:response to other organism"/>
    <property type="evidence" value="ECO:0007669"/>
    <property type="project" value="UniProtKB-ARBA"/>
</dbReference>
<keyword evidence="10" id="KW-0325">Glycoprotein</keyword>
<evidence type="ECO:0000256" key="7">
    <source>
        <dbReference type="ARBA" id="ARBA00022737"/>
    </source>
</evidence>
<dbReference type="PROSITE" id="PS51450">
    <property type="entry name" value="LRR"/>
    <property type="match status" value="1"/>
</dbReference>
<accession>A0AA35ZVK6</accession>
<evidence type="ECO:0000313" key="15">
    <source>
        <dbReference type="EMBL" id="CAI9299714.1"/>
    </source>
</evidence>
<keyword evidence="16" id="KW-1185">Reference proteome</keyword>
<dbReference type="InterPro" id="IPR001611">
    <property type="entry name" value="Leu-rich_rpt"/>
</dbReference>
<dbReference type="GO" id="GO:0005886">
    <property type="term" value="C:plasma membrane"/>
    <property type="evidence" value="ECO:0007669"/>
    <property type="project" value="UniProtKB-SubCell"/>
</dbReference>
<evidence type="ECO:0000256" key="2">
    <source>
        <dbReference type="ARBA" id="ARBA00009592"/>
    </source>
</evidence>
<dbReference type="Pfam" id="PF13516">
    <property type="entry name" value="LRR_6"/>
    <property type="match status" value="1"/>
</dbReference>
<feature type="chain" id="PRO_5041357593" description="Leucine-rich repeat-containing N-terminal plant-type domain-containing protein" evidence="12">
    <location>
        <begin position="28"/>
        <end position="1236"/>
    </location>
</feature>
<evidence type="ECO:0000256" key="5">
    <source>
        <dbReference type="ARBA" id="ARBA00022692"/>
    </source>
</evidence>
<evidence type="ECO:0000256" key="11">
    <source>
        <dbReference type="SAM" id="Phobius"/>
    </source>
</evidence>
<feature type="domain" description="Disease resistance R13L4/SHOC-2-like LRR" evidence="14">
    <location>
        <begin position="574"/>
        <end position="786"/>
    </location>
</feature>
<dbReference type="InterPro" id="IPR032675">
    <property type="entry name" value="LRR_dom_sf"/>
</dbReference>
<organism evidence="15 16">
    <name type="scientific">Lactuca saligna</name>
    <name type="common">Willowleaf lettuce</name>
    <dbReference type="NCBI Taxonomy" id="75948"/>
    <lineage>
        <taxon>Eukaryota</taxon>
        <taxon>Viridiplantae</taxon>
        <taxon>Streptophyta</taxon>
        <taxon>Embryophyta</taxon>
        <taxon>Tracheophyta</taxon>
        <taxon>Spermatophyta</taxon>
        <taxon>Magnoliopsida</taxon>
        <taxon>eudicotyledons</taxon>
        <taxon>Gunneridae</taxon>
        <taxon>Pentapetalae</taxon>
        <taxon>asterids</taxon>
        <taxon>campanulids</taxon>
        <taxon>Asterales</taxon>
        <taxon>Asteraceae</taxon>
        <taxon>Cichorioideae</taxon>
        <taxon>Cichorieae</taxon>
        <taxon>Lactucinae</taxon>
        <taxon>Lactuca</taxon>
    </lineage>
</organism>
<dbReference type="SMART" id="SM00365">
    <property type="entry name" value="LRR_SD22"/>
    <property type="match status" value="8"/>
</dbReference>
<evidence type="ECO:0000259" key="14">
    <source>
        <dbReference type="Pfam" id="PF23598"/>
    </source>
</evidence>
<evidence type="ECO:0000256" key="9">
    <source>
        <dbReference type="ARBA" id="ARBA00023136"/>
    </source>
</evidence>
<evidence type="ECO:0000256" key="1">
    <source>
        <dbReference type="ARBA" id="ARBA00004251"/>
    </source>
</evidence>
<sequence>MGNRRGLGLYLIFVSIFLVANTCSCLGVENTSIVCIEQERLALLKFKESVIDYYGMLLSWVGNDCCMWERVHCDNVTGNIKSLHLKGDMRGDIVGVMYYLVGDGMSFSLAELSHLSYLDLSGNDFGGSRIPKFIGSFKHLTYLNLSHAGFQGIISHHIGNLSNLKVLDLSSNDGLKVDDMSWTFRLSSLEHLDLSYVDLGGAKNRGMSLSMIPLLKELSLSGCGLSNADFAPFLNSSRILSNIKYLDLSRNYFKGPLPGFFLNTTSLIFLDLGLNFFEGPLPGFFQNLKSLAFLDLSGFDLSLTWNFASLLNTIPSLSELHLSRCGLHNTLLSPPYLNSSTLSNIRHLDLSSNSIGGVFPSYLKNMSSLRVLDLSENSLTSLDSNMPNLLELDLSSNKFKQFKHVGIWRQCHLKKLSVSNNYFAIEISDTSKNGSECSEYALERLEIVMSLHGRIPEALGRLANLREIDLSFNGLTGPIPKSLRKLIFLEVLDLSYNALTGSIPTFIGNLTTLQLSFNQLNGSIPESFGNLSALTYLDLRFNRLTGPIPTSLGRLVSLQQVMLFSNMLNGSIPESFGNLSALTYLDLHFNRLTGPIPASLGRLVSLQEIILSFNELSGSIPESFGKLPALIYLNLRSNRLTGPIPASLGGLVTVQAIWLSSNMLNGTIPVSIGQLAKLQYLDLSSNSLEGVVFEDHFANLSMLKQLDISSNIRLAFNVSREWIPSFQLVSLQLSSCNIGNEFPQWLRYQRKLARLALSNTTISGPLPTWLQKMPIIPFLDLSHNKLKGLLTNLPNGGNVNVNRYDYMSMFLENYLFTESIPRSQVMKNDIFTASIRRSLFLENNLFIGSIPKSLCRRTHLEYLDLSRNRLTGKIPKCLGNLQELHTMIFSSNRLSGIIPSSLGLCSSLYRLKLNGNNFTGEPPSELWNLRNLEVLDLGDNIFCGSIPEWNGESLTNLMVLRLHKNNFTGRIPQSLCKSSNLQILDVAYNNLMGSIPDCLGELYAMLSGNTGLDYRRSADNVIQVLNGVDREYTKTWDLLFNMDLSSNKLSGEIPIKLTALVMLMGLNLSNNHLSGSIPYNIGNMKKLFSLDLSGNKLTGMIPASMAALTFLSHLNLSHNNLSGPIPTGNQLQTLDDPSIYTGNKDLCGAPLPNNCSVHEDPTTTRQKKHETVDELEKEWLFYVDIMSGFVTGFWGVIGVLLFKKEWRWKLFRFAEETMDKINVAVMIRVAKMKRGR</sequence>
<evidence type="ECO:0000256" key="3">
    <source>
        <dbReference type="ARBA" id="ARBA00022475"/>
    </source>
</evidence>
<keyword evidence="7" id="KW-0677">Repeat</keyword>
<evidence type="ECO:0000256" key="8">
    <source>
        <dbReference type="ARBA" id="ARBA00022989"/>
    </source>
</evidence>
<dbReference type="PANTHER" id="PTHR48063">
    <property type="entry name" value="LRR RECEPTOR-LIKE KINASE"/>
    <property type="match status" value="1"/>
</dbReference>
<name>A0AA35ZVK6_LACSI</name>
<reference evidence="15" key="1">
    <citation type="submission" date="2023-04" db="EMBL/GenBank/DDBJ databases">
        <authorList>
            <person name="Vijverberg K."/>
            <person name="Xiong W."/>
            <person name="Schranz E."/>
        </authorList>
    </citation>
    <scope>NUCLEOTIDE SEQUENCE</scope>
</reference>
<dbReference type="PRINTS" id="PR00019">
    <property type="entry name" value="LEURICHRPT"/>
</dbReference>
<dbReference type="EMBL" id="OX465084">
    <property type="protein sequence ID" value="CAI9299714.1"/>
    <property type="molecule type" value="Genomic_DNA"/>
</dbReference>
<evidence type="ECO:0000256" key="10">
    <source>
        <dbReference type="ARBA" id="ARBA00023180"/>
    </source>
</evidence>
<dbReference type="FunFam" id="3.80.10.10:FF:000111">
    <property type="entry name" value="LRR receptor-like serine/threonine-protein kinase ERECTA"/>
    <property type="match status" value="1"/>
</dbReference>
<evidence type="ECO:0008006" key="17">
    <source>
        <dbReference type="Google" id="ProtNLM"/>
    </source>
</evidence>
<dbReference type="Pfam" id="PF08263">
    <property type="entry name" value="LRRNT_2"/>
    <property type="match status" value="1"/>
</dbReference>
<gene>
    <name evidence="15" type="ORF">LSALG_LOCUS38406</name>
</gene>
<dbReference type="FunFam" id="3.80.10.10:FF:000095">
    <property type="entry name" value="LRR receptor-like serine/threonine-protein kinase GSO1"/>
    <property type="match status" value="2"/>
</dbReference>
<dbReference type="Proteomes" id="UP001177003">
    <property type="component" value="Chromosome 8"/>
</dbReference>
<dbReference type="Pfam" id="PF00560">
    <property type="entry name" value="LRR_1"/>
    <property type="match status" value="6"/>
</dbReference>
<dbReference type="SMART" id="SM00369">
    <property type="entry name" value="LRR_TYP"/>
    <property type="match status" value="15"/>
</dbReference>
<keyword evidence="4" id="KW-0433">Leucine-rich repeat</keyword>
<dbReference type="SUPFAM" id="SSF52047">
    <property type="entry name" value="RNI-like"/>
    <property type="match status" value="1"/>
</dbReference>
<dbReference type="Gene3D" id="3.80.10.10">
    <property type="entry name" value="Ribonuclease Inhibitor"/>
    <property type="match status" value="7"/>
</dbReference>
<evidence type="ECO:0000256" key="6">
    <source>
        <dbReference type="ARBA" id="ARBA00022729"/>
    </source>
</evidence>
<feature type="signal peptide" evidence="12">
    <location>
        <begin position="1"/>
        <end position="27"/>
    </location>
</feature>
<keyword evidence="8 11" id="KW-1133">Transmembrane helix</keyword>
<keyword evidence="6 12" id="KW-0732">Signal</keyword>
<comment type="similarity">
    <text evidence="2">Belongs to the RLP family.</text>
</comment>
<dbReference type="InterPro" id="IPR046956">
    <property type="entry name" value="RLP23-like"/>
</dbReference>
<dbReference type="SUPFAM" id="SSF52058">
    <property type="entry name" value="L domain-like"/>
    <property type="match status" value="2"/>
</dbReference>
<dbReference type="AlphaFoldDB" id="A0AA35ZVK6"/>
<dbReference type="InterPro" id="IPR013210">
    <property type="entry name" value="LRR_N_plant-typ"/>
</dbReference>
<dbReference type="GO" id="GO:0006952">
    <property type="term" value="P:defense response"/>
    <property type="evidence" value="ECO:0007669"/>
    <property type="project" value="UniProtKB-ARBA"/>
</dbReference>
<proteinExistence type="inferred from homology"/>
<evidence type="ECO:0000313" key="16">
    <source>
        <dbReference type="Proteomes" id="UP001177003"/>
    </source>
</evidence>
<keyword evidence="3" id="KW-1003">Cell membrane</keyword>
<evidence type="ECO:0000259" key="13">
    <source>
        <dbReference type="Pfam" id="PF08263"/>
    </source>
</evidence>
<evidence type="ECO:0000256" key="4">
    <source>
        <dbReference type="ARBA" id="ARBA00022614"/>
    </source>
</evidence>
<dbReference type="Pfam" id="PF13855">
    <property type="entry name" value="LRR_8"/>
    <property type="match status" value="4"/>
</dbReference>
<dbReference type="InterPro" id="IPR003591">
    <property type="entry name" value="Leu-rich_rpt_typical-subtyp"/>
</dbReference>
<evidence type="ECO:0000256" key="12">
    <source>
        <dbReference type="SAM" id="SignalP"/>
    </source>
</evidence>
<dbReference type="Pfam" id="PF23598">
    <property type="entry name" value="LRR_14"/>
    <property type="match status" value="1"/>
</dbReference>
<protein>
    <recommendedName>
        <fullName evidence="17">Leucine-rich repeat-containing N-terminal plant-type domain-containing protein</fullName>
    </recommendedName>
</protein>
<feature type="domain" description="Leucine-rich repeat-containing N-terminal plant-type" evidence="13">
    <location>
        <begin position="37"/>
        <end position="74"/>
    </location>
</feature>
<feature type="transmembrane region" description="Helical" evidence="11">
    <location>
        <begin position="1179"/>
        <end position="1202"/>
    </location>
</feature>
<keyword evidence="9 11" id="KW-0472">Membrane</keyword>
<comment type="subcellular location">
    <subcellularLocation>
        <location evidence="1">Cell membrane</location>
        <topology evidence="1">Single-pass type I membrane protein</topology>
    </subcellularLocation>
</comment>
<dbReference type="InterPro" id="IPR055414">
    <property type="entry name" value="LRR_R13L4/SHOC2-like"/>
</dbReference>